<dbReference type="Proteomes" id="UP000247591">
    <property type="component" value="Unassembled WGS sequence"/>
</dbReference>
<proteinExistence type="predicted"/>
<reference evidence="1 2" key="1">
    <citation type="submission" date="2018-06" db="EMBL/GenBank/DDBJ databases">
        <title>Genomic Encyclopedia of Type Strains, Phase IV (KMG-IV): sequencing the most valuable type-strain genomes for metagenomic binning, comparative biology and taxonomic classification.</title>
        <authorList>
            <person name="Goeker M."/>
        </authorList>
    </citation>
    <scope>NUCLEOTIDE SEQUENCE [LARGE SCALE GENOMIC DNA]</scope>
    <source>
        <strain evidence="1 2">DSM 45521</strain>
    </source>
</reference>
<sequence length="56" mass="6100">MEVEQIGRSGGEHASVAECFAQDAAETLGMHQVVPAPADDDDAEPCEFLLALRWVW</sequence>
<evidence type="ECO:0000313" key="2">
    <source>
        <dbReference type="Proteomes" id="UP000247591"/>
    </source>
</evidence>
<gene>
    <name evidence="1" type="ORF">DFR67_102371</name>
</gene>
<evidence type="ECO:0000313" key="1">
    <source>
        <dbReference type="EMBL" id="PYE20233.1"/>
    </source>
</evidence>
<keyword evidence="2" id="KW-1185">Reference proteome</keyword>
<dbReference type="RefSeq" id="WP_158539897.1">
    <property type="nucleotide sequence ID" value="NZ_QJSP01000002.1"/>
</dbReference>
<dbReference type="EMBL" id="QJSP01000002">
    <property type="protein sequence ID" value="PYE20233.1"/>
    <property type="molecule type" value="Genomic_DNA"/>
</dbReference>
<name>A0A318RQL9_WILLI</name>
<organism evidence="1 2">
    <name type="scientific">Williamsia limnetica</name>
    <dbReference type="NCBI Taxonomy" id="882452"/>
    <lineage>
        <taxon>Bacteria</taxon>
        <taxon>Bacillati</taxon>
        <taxon>Actinomycetota</taxon>
        <taxon>Actinomycetes</taxon>
        <taxon>Mycobacteriales</taxon>
        <taxon>Nocardiaceae</taxon>
        <taxon>Williamsia</taxon>
    </lineage>
</organism>
<comment type="caution">
    <text evidence="1">The sequence shown here is derived from an EMBL/GenBank/DDBJ whole genome shotgun (WGS) entry which is preliminary data.</text>
</comment>
<accession>A0A318RQL9</accession>
<protein>
    <submittedName>
        <fullName evidence="1">Uncharacterized protein</fullName>
    </submittedName>
</protein>
<dbReference type="AlphaFoldDB" id="A0A318RQL9"/>